<organism evidence="4 5">
    <name type="scientific">Acacia crassicarpa</name>
    <name type="common">northern wattle</name>
    <dbReference type="NCBI Taxonomy" id="499986"/>
    <lineage>
        <taxon>Eukaryota</taxon>
        <taxon>Viridiplantae</taxon>
        <taxon>Streptophyta</taxon>
        <taxon>Embryophyta</taxon>
        <taxon>Tracheophyta</taxon>
        <taxon>Spermatophyta</taxon>
        <taxon>Magnoliopsida</taxon>
        <taxon>eudicotyledons</taxon>
        <taxon>Gunneridae</taxon>
        <taxon>Pentapetalae</taxon>
        <taxon>rosids</taxon>
        <taxon>fabids</taxon>
        <taxon>Fabales</taxon>
        <taxon>Fabaceae</taxon>
        <taxon>Caesalpinioideae</taxon>
        <taxon>mimosoid clade</taxon>
        <taxon>Acacieae</taxon>
        <taxon>Acacia</taxon>
    </lineage>
</organism>
<dbReference type="AlphaFoldDB" id="A0AAE1IXY8"/>
<gene>
    <name evidence="4" type="ORF">QN277_005412</name>
</gene>
<proteinExistence type="inferred from homology"/>
<dbReference type="Pfam" id="PF04885">
    <property type="entry name" value="Stig1"/>
    <property type="match status" value="1"/>
</dbReference>
<dbReference type="InterPro" id="IPR006969">
    <property type="entry name" value="Stig-like"/>
</dbReference>
<comment type="similarity">
    <text evidence="1">Belongs to the STIG1 family.</text>
</comment>
<feature type="signal peptide" evidence="3">
    <location>
        <begin position="1"/>
        <end position="22"/>
    </location>
</feature>
<accession>A0AAE1IXY8</accession>
<dbReference type="Proteomes" id="UP001293593">
    <property type="component" value="Unassembled WGS sequence"/>
</dbReference>
<evidence type="ECO:0000256" key="3">
    <source>
        <dbReference type="SAM" id="SignalP"/>
    </source>
</evidence>
<name>A0AAE1IXY8_9FABA</name>
<evidence type="ECO:0000313" key="4">
    <source>
        <dbReference type="EMBL" id="KAK4259036.1"/>
    </source>
</evidence>
<reference evidence="4" key="1">
    <citation type="submission" date="2023-10" db="EMBL/GenBank/DDBJ databases">
        <title>Chromosome-level genome of the transformable northern wattle, Acacia crassicarpa.</title>
        <authorList>
            <person name="Massaro I."/>
            <person name="Sinha N.R."/>
            <person name="Poethig S."/>
            <person name="Leichty A.R."/>
        </authorList>
    </citation>
    <scope>NUCLEOTIDE SEQUENCE</scope>
    <source>
        <strain evidence="4">Acra3RX</strain>
        <tissue evidence="4">Leaf</tissue>
    </source>
</reference>
<protein>
    <recommendedName>
        <fullName evidence="6">Stigma-specific STIG1-like protein 1</fullName>
    </recommendedName>
</protein>
<dbReference type="PANTHER" id="PTHR33227:SF21">
    <property type="entry name" value="F12F1.21 PROTEIN"/>
    <property type="match status" value="1"/>
</dbReference>
<evidence type="ECO:0000256" key="1">
    <source>
        <dbReference type="ARBA" id="ARBA00006010"/>
    </source>
</evidence>
<dbReference type="EMBL" id="JAWXYG010000011">
    <property type="protein sequence ID" value="KAK4259036.1"/>
    <property type="molecule type" value="Genomic_DNA"/>
</dbReference>
<comment type="caution">
    <text evidence="4">The sequence shown here is derived from an EMBL/GenBank/DDBJ whole genome shotgun (WGS) entry which is preliminary data.</text>
</comment>
<dbReference type="PANTHER" id="PTHR33227">
    <property type="entry name" value="STIGMA-SPECIFIC STIG1-LIKE PROTEIN 3"/>
    <property type="match status" value="1"/>
</dbReference>
<feature type="chain" id="PRO_5041932376" description="Stigma-specific STIG1-like protein 1" evidence="3">
    <location>
        <begin position="23"/>
        <end position="134"/>
    </location>
</feature>
<keyword evidence="5" id="KW-1185">Reference proteome</keyword>
<keyword evidence="2 3" id="KW-0732">Signal</keyword>
<evidence type="ECO:0008006" key="6">
    <source>
        <dbReference type="Google" id="ProtNLM"/>
    </source>
</evidence>
<evidence type="ECO:0000313" key="5">
    <source>
        <dbReference type="Proteomes" id="UP001293593"/>
    </source>
</evidence>
<evidence type="ECO:0000256" key="2">
    <source>
        <dbReference type="ARBA" id="ARBA00022729"/>
    </source>
</evidence>
<sequence>MKSLKALFLLTLLVAALAIALSETTPISEQESSSQLLRQRQHHQNHHRQAVTCNNYPRICRAAGSKGPDCCKKKCVNVSRDRNNCGKCGRKCKYSQICCKGKCVNPMVSNNHCGTCGNKCNNGDSCVFGICSYA</sequence>